<evidence type="ECO:0000256" key="6">
    <source>
        <dbReference type="ARBA" id="ARBA00023163"/>
    </source>
</evidence>
<dbReference type="Gene3D" id="3.90.580.10">
    <property type="entry name" value="Zinc finger, CHC2-type domain"/>
    <property type="match status" value="1"/>
</dbReference>
<dbReference type="OrthoDB" id="2361902at2"/>
<evidence type="ECO:0000256" key="3">
    <source>
        <dbReference type="ARBA" id="ARBA00022679"/>
    </source>
</evidence>
<dbReference type="GO" id="GO:1990077">
    <property type="term" value="C:primosome complex"/>
    <property type="evidence" value="ECO:0007669"/>
    <property type="project" value="UniProtKB-KW"/>
</dbReference>
<keyword evidence="1" id="KW-0240">DNA-directed RNA polymerase</keyword>
<keyword evidence="4" id="KW-0548">Nucleotidyltransferase</keyword>
<dbReference type="InterPro" id="IPR006171">
    <property type="entry name" value="TOPRIM_dom"/>
</dbReference>
<dbReference type="InterPro" id="IPR050219">
    <property type="entry name" value="DnaG_primase"/>
</dbReference>
<dbReference type="InterPro" id="IPR036977">
    <property type="entry name" value="DNA_primase_Znf_CHC2"/>
</dbReference>
<dbReference type="Gene3D" id="3.40.1360.10">
    <property type="match status" value="1"/>
</dbReference>
<protein>
    <submittedName>
        <fullName evidence="8">Toprim-like</fullName>
    </submittedName>
</protein>
<dbReference type="GO" id="GO:0000428">
    <property type="term" value="C:DNA-directed RNA polymerase complex"/>
    <property type="evidence" value="ECO:0007669"/>
    <property type="project" value="UniProtKB-KW"/>
</dbReference>
<dbReference type="AlphaFoldDB" id="A0A1I0ED74"/>
<reference evidence="8 9" key="1">
    <citation type="submission" date="2016-10" db="EMBL/GenBank/DDBJ databases">
        <authorList>
            <person name="de Groot N.N."/>
        </authorList>
    </citation>
    <scope>NUCLEOTIDE SEQUENCE [LARGE SCALE GENOMIC DNA]</scope>
    <source>
        <strain evidence="8 9">IBRC-M 10780</strain>
    </source>
</reference>
<keyword evidence="6" id="KW-0804">Transcription</keyword>
<dbReference type="PANTHER" id="PTHR30313">
    <property type="entry name" value="DNA PRIMASE"/>
    <property type="match status" value="1"/>
</dbReference>
<accession>A0A1I0ED74</accession>
<evidence type="ECO:0000256" key="1">
    <source>
        <dbReference type="ARBA" id="ARBA00022478"/>
    </source>
</evidence>
<dbReference type="GO" id="GO:0006269">
    <property type="term" value="P:DNA replication, synthesis of primer"/>
    <property type="evidence" value="ECO:0007669"/>
    <property type="project" value="UniProtKB-KW"/>
</dbReference>
<dbReference type="CDD" id="cd03364">
    <property type="entry name" value="TOPRIM_DnaG_primases"/>
    <property type="match status" value="1"/>
</dbReference>
<dbReference type="SUPFAM" id="SSF57783">
    <property type="entry name" value="Zinc beta-ribbon"/>
    <property type="match status" value="1"/>
</dbReference>
<keyword evidence="9" id="KW-1185">Reference proteome</keyword>
<sequence length="321" mass="36547">MPIIRIQGEELDVDIRTELEAFPWTRPRWSSDKLIAASPFRYDNTPSFFVNLDGEYAGTWRDSGAYDSDYESGNFPKLLAFLRDETYEETCEYLTELYGMPAQTESYIIPKLSLPKRRVPVKLPESTLAPYRYRHKYLASRGISEKVQRFMGVGYSKQSRAIVLPWRHADGSLANVKYRKVRGKVFWYEKGAEPVRRLVYGIDKVYRHNLTEVYVCEAEIDAMSVWTSGKPAVAIGGASVSDEQLELIRKSPIESVVIATDNDKAGEKVKRQLVEGLRGYVGLRELALPDGVKDVNDALVSGRMEDLQIKKTNIYQLLKNG</sequence>
<feature type="domain" description="Toprim" evidence="7">
    <location>
        <begin position="211"/>
        <end position="293"/>
    </location>
</feature>
<keyword evidence="3" id="KW-0808">Transferase</keyword>
<keyword evidence="2" id="KW-0639">Primosome</keyword>
<name>A0A1I0ED74_9BACI</name>
<dbReference type="PANTHER" id="PTHR30313:SF2">
    <property type="entry name" value="DNA PRIMASE"/>
    <property type="match status" value="1"/>
</dbReference>
<dbReference type="SUPFAM" id="SSF56731">
    <property type="entry name" value="DNA primase core"/>
    <property type="match status" value="1"/>
</dbReference>
<dbReference type="GO" id="GO:0005737">
    <property type="term" value="C:cytoplasm"/>
    <property type="evidence" value="ECO:0007669"/>
    <property type="project" value="TreeGrafter"/>
</dbReference>
<organism evidence="8 9">
    <name type="scientific">Oceanobacillus limi</name>
    <dbReference type="NCBI Taxonomy" id="930131"/>
    <lineage>
        <taxon>Bacteria</taxon>
        <taxon>Bacillati</taxon>
        <taxon>Bacillota</taxon>
        <taxon>Bacilli</taxon>
        <taxon>Bacillales</taxon>
        <taxon>Bacillaceae</taxon>
        <taxon>Oceanobacillus</taxon>
    </lineage>
</organism>
<dbReference type="InterPro" id="IPR034151">
    <property type="entry name" value="TOPRIM_DnaG_bac"/>
</dbReference>
<keyword evidence="5" id="KW-0235">DNA replication</keyword>
<evidence type="ECO:0000256" key="4">
    <source>
        <dbReference type="ARBA" id="ARBA00022695"/>
    </source>
</evidence>
<dbReference type="STRING" id="930131.SAMN05216389_11145"/>
<dbReference type="GO" id="GO:0003677">
    <property type="term" value="F:DNA binding"/>
    <property type="evidence" value="ECO:0007669"/>
    <property type="project" value="InterPro"/>
</dbReference>
<proteinExistence type="predicted"/>
<evidence type="ECO:0000259" key="7">
    <source>
        <dbReference type="PROSITE" id="PS50880"/>
    </source>
</evidence>
<evidence type="ECO:0000313" key="8">
    <source>
        <dbReference type="EMBL" id="SET42985.1"/>
    </source>
</evidence>
<dbReference type="GO" id="GO:0016779">
    <property type="term" value="F:nucleotidyltransferase activity"/>
    <property type="evidence" value="ECO:0007669"/>
    <property type="project" value="UniProtKB-KW"/>
</dbReference>
<dbReference type="SMART" id="SM00493">
    <property type="entry name" value="TOPRIM"/>
    <property type="match status" value="1"/>
</dbReference>
<dbReference type="GO" id="GO:0008270">
    <property type="term" value="F:zinc ion binding"/>
    <property type="evidence" value="ECO:0007669"/>
    <property type="project" value="InterPro"/>
</dbReference>
<evidence type="ECO:0000256" key="2">
    <source>
        <dbReference type="ARBA" id="ARBA00022515"/>
    </source>
</evidence>
<evidence type="ECO:0000313" key="9">
    <source>
        <dbReference type="Proteomes" id="UP000198618"/>
    </source>
</evidence>
<dbReference type="RefSeq" id="WP_090870346.1">
    <property type="nucleotide sequence ID" value="NZ_FOHE01000011.1"/>
</dbReference>
<dbReference type="Proteomes" id="UP000198618">
    <property type="component" value="Unassembled WGS sequence"/>
</dbReference>
<dbReference type="Pfam" id="PF13155">
    <property type="entry name" value="Toprim_2"/>
    <property type="match status" value="1"/>
</dbReference>
<evidence type="ECO:0000256" key="5">
    <source>
        <dbReference type="ARBA" id="ARBA00022705"/>
    </source>
</evidence>
<dbReference type="PROSITE" id="PS50880">
    <property type="entry name" value="TOPRIM"/>
    <property type="match status" value="1"/>
</dbReference>
<gene>
    <name evidence="8" type="ORF">SAMN05216389_11145</name>
</gene>
<dbReference type="EMBL" id="FOHE01000011">
    <property type="protein sequence ID" value="SET42985.1"/>
    <property type="molecule type" value="Genomic_DNA"/>
</dbReference>